<accession>A0A4V3SIY4</accession>
<sequence length="805" mass="91389">MIRSRLARIPTSLSKIAQNIARLKAERTGGLVDVTPSDELNPATATKHPHHAKAVAAPPTTNYARTKYDSIEAMQASLEEEDEAVHRVFEERPAYEQQKLLRPGWTRDLDAEPYQEFDENTELLLTKIDEVTGVADVVRAAMEDEFPMSQEEVILLRKVSNAMMFASHSTKPEAIDYMFSILRKLVNRAEIVRHFTPYAWEFLWAFDESEIPTFRSRLIGDLMAKAGAPFNRQQELKYIGGLFWNDAKDAAIKRWEGLVERDPAPEVYTIGVKMFTLQCRPDVVEWLIEDMVKKVGYADHRHYGSVAQAYNHMFEGEKAWEAFKKLEYWEKKNNAKTSAQQLDDLAMSFLDGHQPAYGLEVFKKLVRDTPPSERVAARTFANLERAVYELQESATKPEELNEISRSALEHLPPTVNNKHFYGAWLLNLLRMGRPDLACYVSLEVQPAAGFPAEATQVNWVIQGFLEMDNLKMAEFLVNRMAYVCLKEIGNHEAAAALAEESSIGSLPPEAGQLAKLVDPARFAEKIPAATVQTFSVIMQYLSRRQNLNSVIKFTQTMINCDIEWNSYILNHLLYALLRSSEMTRLSLTFTSMVPPEGRIVPDSVTYGIMWAAVRNRYTQNRRKTDFITPRELFQYMFTTNPEIDPTDDKAKKMWYHLIQSFFLSHDLEGALLALHAASKQWKFAVDPFAVRLIALGVFKNRPGAHIEAVGKEKLDESTRALLQLGAQLDSDGRRKKKRQGRAVLDVESKVKVGKLDAVTQLLWYELKGAVTQPASPVLLDEIARAKEDMGLAGVDLGLRLENCFF</sequence>
<dbReference type="PANTHER" id="PTHR46128">
    <property type="entry name" value="MITOCHONDRIAL GROUP I INTRON SPLICING FACTOR CCM1"/>
    <property type="match status" value="1"/>
</dbReference>
<dbReference type="EMBL" id="ML220117">
    <property type="protein sequence ID" value="TGZ81945.1"/>
    <property type="molecule type" value="Genomic_DNA"/>
</dbReference>
<name>A0A4V3SIY4_9PEZI</name>
<dbReference type="InterPro" id="IPR011990">
    <property type="entry name" value="TPR-like_helical_dom_sf"/>
</dbReference>
<comment type="similarity">
    <text evidence="1">Belongs to the PPR family. P subfamily.</text>
</comment>
<dbReference type="InterPro" id="IPR050872">
    <property type="entry name" value="PPR_P_subfamily"/>
</dbReference>
<dbReference type="InParanoid" id="A0A4V3SIY4"/>
<dbReference type="AlphaFoldDB" id="A0A4V3SIY4"/>
<gene>
    <name evidence="2" type="ORF">EX30DRAFT_395321</name>
</gene>
<organism evidence="2 3">
    <name type="scientific">Ascodesmis nigricans</name>
    <dbReference type="NCBI Taxonomy" id="341454"/>
    <lineage>
        <taxon>Eukaryota</taxon>
        <taxon>Fungi</taxon>
        <taxon>Dikarya</taxon>
        <taxon>Ascomycota</taxon>
        <taxon>Pezizomycotina</taxon>
        <taxon>Pezizomycetes</taxon>
        <taxon>Pezizales</taxon>
        <taxon>Ascodesmidaceae</taxon>
        <taxon>Ascodesmis</taxon>
    </lineage>
</organism>
<keyword evidence="3" id="KW-1185">Reference proteome</keyword>
<proteinExistence type="inferred from homology"/>
<dbReference type="OrthoDB" id="185373at2759"/>
<dbReference type="Proteomes" id="UP000298138">
    <property type="component" value="Unassembled WGS sequence"/>
</dbReference>
<dbReference type="Gene3D" id="1.25.40.10">
    <property type="entry name" value="Tetratricopeptide repeat domain"/>
    <property type="match status" value="1"/>
</dbReference>
<protein>
    <recommendedName>
        <fullName evidence="4">Pentatricopeptide repeat protein</fullName>
    </recommendedName>
</protein>
<evidence type="ECO:0000313" key="2">
    <source>
        <dbReference type="EMBL" id="TGZ81945.1"/>
    </source>
</evidence>
<dbReference type="PANTHER" id="PTHR46128:SF121">
    <property type="entry name" value="PENTACOTRIPEPTIDE-REPEAT REGION OF PRORP DOMAIN-CONTAINING PROTEIN"/>
    <property type="match status" value="1"/>
</dbReference>
<evidence type="ECO:0000256" key="1">
    <source>
        <dbReference type="ARBA" id="ARBA00007626"/>
    </source>
</evidence>
<reference evidence="2 3" key="1">
    <citation type="submission" date="2019-04" db="EMBL/GenBank/DDBJ databases">
        <title>Comparative genomics and transcriptomics to analyze fruiting body development in filamentous ascomycetes.</title>
        <authorList>
            <consortium name="DOE Joint Genome Institute"/>
            <person name="Lutkenhaus R."/>
            <person name="Traeger S."/>
            <person name="Breuer J."/>
            <person name="Kuo A."/>
            <person name="Lipzen A."/>
            <person name="Pangilinan J."/>
            <person name="Dilworth D."/>
            <person name="Sandor L."/>
            <person name="Poggeler S."/>
            <person name="Barry K."/>
            <person name="Grigoriev I.V."/>
            <person name="Nowrousian M."/>
        </authorList>
    </citation>
    <scope>NUCLEOTIDE SEQUENCE [LARGE SCALE GENOMIC DNA]</scope>
    <source>
        <strain evidence="2 3">CBS 389.68</strain>
    </source>
</reference>
<evidence type="ECO:0008006" key="4">
    <source>
        <dbReference type="Google" id="ProtNLM"/>
    </source>
</evidence>
<evidence type="ECO:0000313" key="3">
    <source>
        <dbReference type="Proteomes" id="UP000298138"/>
    </source>
</evidence>